<evidence type="ECO:0000256" key="7">
    <source>
        <dbReference type="ARBA" id="ARBA00023033"/>
    </source>
</evidence>
<dbReference type="InterPro" id="IPR002397">
    <property type="entry name" value="Cyt_P450_B"/>
</dbReference>
<dbReference type="CDD" id="cd11033">
    <property type="entry name" value="CYP142-like"/>
    <property type="match status" value="1"/>
</dbReference>
<name>A0ABR5F9I4_9MYCO</name>
<organism evidence="8 9">
    <name type="scientific">Mycolicibacter heraklionensis</name>
    <dbReference type="NCBI Taxonomy" id="512402"/>
    <lineage>
        <taxon>Bacteria</taxon>
        <taxon>Bacillati</taxon>
        <taxon>Actinomycetota</taxon>
        <taxon>Actinomycetes</taxon>
        <taxon>Mycobacteriales</taxon>
        <taxon>Mycobacteriaceae</taxon>
        <taxon>Mycolicibacter</taxon>
    </lineage>
</organism>
<evidence type="ECO:0000256" key="6">
    <source>
        <dbReference type="ARBA" id="ARBA00023004"/>
    </source>
</evidence>
<dbReference type="SUPFAM" id="SSF48264">
    <property type="entry name" value="Cytochrome P450"/>
    <property type="match status" value="1"/>
</dbReference>
<proteinExistence type="inferred from homology"/>
<keyword evidence="6" id="KW-0408">Iron</keyword>
<keyword evidence="7" id="KW-0503">Monooxygenase</keyword>
<evidence type="ECO:0000256" key="3">
    <source>
        <dbReference type="ARBA" id="ARBA00022617"/>
    </source>
</evidence>
<reference evidence="8 9" key="1">
    <citation type="submission" date="2015-05" db="EMBL/GenBank/DDBJ databases">
        <title>Genome sequence of Mycobacterium heraklionense Davo strain.</title>
        <authorList>
            <person name="Greninger A.L."/>
            <person name="Cunningham G."/>
            <person name="Miller S."/>
        </authorList>
    </citation>
    <scope>NUCLEOTIDE SEQUENCE [LARGE SCALE GENOMIC DNA]</scope>
    <source>
        <strain evidence="8 9">Davo</strain>
    </source>
</reference>
<sequence length="413" mass="44947">MTVQAAVGDALSIGGVDLADPKTYEAGMPHQAFQALRRSAPVAWHPYKDGPGFWALTAYDDILAVSRDSTTWSSQRTGVNFDVPLPEESDWLAMMMLTMDPPRHTALRGLVSKGFTPRQVGKLTAHLADMARQIVDDVVERGECDFANDVAGALPSFVIAELLGIPLDDGRRLYELTEIMNAGRIGDPQIEDAKLQMFEYSTALAARKREAPGDDIATALLQTEVDGQRLTDLEFNLFFVLLLNAGGDTTRNLIAGGTLALMEHPAEQVRLEADPSLLPTAIEEMLRYVSPVTAFVRTATEDTELHGVALPRGARVAMFYPSANRDENYFHDPDRFDIGRSPNPHLAFGAGGTHFCLGASLARAEAAAIFPELLARMKHLELAGPVVRAPSTVINGIRSMPVRFTPTVQGRPT</sequence>
<evidence type="ECO:0000313" key="9">
    <source>
        <dbReference type="Proteomes" id="UP000036464"/>
    </source>
</evidence>
<evidence type="ECO:0000256" key="1">
    <source>
        <dbReference type="ARBA" id="ARBA00001971"/>
    </source>
</evidence>
<evidence type="ECO:0000256" key="4">
    <source>
        <dbReference type="ARBA" id="ARBA00022723"/>
    </source>
</evidence>
<evidence type="ECO:0000256" key="2">
    <source>
        <dbReference type="ARBA" id="ARBA00010617"/>
    </source>
</evidence>
<keyword evidence="4" id="KW-0479">Metal-binding</keyword>
<dbReference type="InterPro" id="IPR001128">
    <property type="entry name" value="Cyt_P450"/>
</dbReference>
<evidence type="ECO:0000313" key="8">
    <source>
        <dbReference type="EMBL" id="KLO25571.1"/>
    </source>
</evidence>
<keyword evidence="9" id="KW-1185">Reference proteome</keyword>
<accession>A0ABR5F9I4</accession>
<dbReference type="Proteomes" id="UP000036464">
    <property type="component" value="Unassembled WGS sequence"/>
</dbReference>
<comment type="similarity">
    <text evidence="2">Belongs to the cytochrome P450 family.</text>
</comment>
<dbReference type="EMBL" id="LDPO01000033">
    <property type="protein sequence ID" value="KLO25571.1"/>
    <property type="molecule type" value="Genomic_DNA"/>
</dbReference>
<comment type="cofactor">
    <cofactor evidence="1">
        <name>heme</name>
        <dbReference type="ChEBI" id="CHEBI:30413"/>
    </cofactor>
</comment>
<comment type="caution">
    <text evidence="8">The sequence shown here is derived from an EMBL/GenBank/DDBJ whole genome shotgun (WGS) entry which is preliminary data.</text>
</comment>
<dbReference type="PANTHER" id="PTHR46696">
    <property type="entry name" value="P450, PUTATIVE (EUROFUNG)-RELATED"/>
    <property type="match status" value="1"/>
</dbReference>
<gene>
    <name evidence="8" type="ORF">ABW16_22445</name>
</gene>
<protein>
    <submittedName>
        <fullName evidence="8">Cytochrome P450</fullName>
    </submittedName>
</protein>
<keyword evidence="3" id="KW-0349">Heme</keyword>
<dbReference type="Pfam" id="PF00067">
    <property type="entry name" value="p450"/>
    <property type="match status" value="1"/>
</dbReference>
<evidence type="ECO:0000256" key="5">
    <source>
        <dbReference type="ARBA" id="ARBA00023002"/>
    </source>
</evidence>
<dbReference type="Gene3D" id="1.10.630.10">
    <property type="entry name" value="Cytochrome P450"/>
    <property type="match status" value="1"/>
</dbReference>
<dbReference type="PANTHER" id="PTHR46696:SF4">
    <property type="entry name" value="BIOTIN BIOSYNTHESIS CYTOCHROME P450"/>
    <property type="match status" value="1"/>
</dbReference>
<keyword evidence="5" id="KW-0560">Oxidoreductase</keyword>
<dbReference type="InterPro" id="IPR036396">
    <property type="entry name" value="Cyt_P450_sf"/>
</dbReference>
<dbReference type="PRINTS" id="PR00359">
    <property type="entry name" value="BP450"/>
</dbReference>